<dbReference type="RefSeq" id="WP_050726869.1">
    <property type="nucleotide sequence ID" value="NZ_CP012332.1"/>
</dbReference>
<accession>A0A0K1PH64</accession>
<evidence type="ECO:0000313" key="4">
    <source>
        <dbReference type="Proteomes" id="UP000055590"/>
    </source>
</evidence>
<dbReference type="NCBIfam" id="TIGR02680">
    <property type="entry name" value="TIGR02680 family protein"/>
    <property type="match status" value="1"/>
</dbReference>
<keyword evidence="4" id="KW-1185">Reference proteome</keyword>
<evidence type="ECO:0000256" key="1">
    <source>
        <dbReference type="SAM" id="Coils"/>
    </source>
</evidence>
<feature type="coiled-coil region" evidence="1">
    <location>
        <begin position="537"/>
        <end position="571"/>
    </location>
</feature>
<evidence type="ECO:0000256" key="2">
    <source>
        <dbReference type="SAM" id="MobiDB-lite"/>
    </source>
</evidence>
<feature type="compositionally biased region" description="Basic and acidic residues" evidence="2">
    <location>
        <begin position="377"/>
        <end position="398"/>
    </location>
</feature>
<dbReference type="InterPro" id="IPR013496">
    <property type="entry name" value="CHP02680"/>
</dbReference>
<feature type="coiled-coil region" evidence="1">
    <location>
        <begin position="288"/>
        <end position="336"/>
    </location>
</feature>
<dbReference type="KEGG" id="vin:AKJ08_3123"/>
<dbReference type="AlphaFoldDB" id="A0A0K1PH64"/>
<dbReference type="EMBL" id="CP012332">
    <property type="protein sequence ID" value="AKU92736.1"/>
    <property type="molecule type" value="Genomic_DNA"/>
</dbReference>
<dbReference type="PATRIC" id="fig|1391653.3.peg.3265"/>
<dbReference type="STRING" id="1391653.AKJ08_3123"/>
<sequence>MKVPLDLPVASTGRWQLLRAGIQNLWEYDDQRFVFHRGRLLLRGQNESGKTKALEVLLPFLLDANLQPSRLDPFGSTSRSMRWNLIGDWNPEANTSIGYVWLELGRVENGETRYCTVGAGLRARRASTDTDAWYFRTSQRIDVDLLLVEDRLPLERPALTKAIDARGQVYQQAAEYRRAVNDEIFGMEEEQYGSLIDALLQLRRPQLSKKLDPEELSQILSASLPPLDRTVVASLAEGFERLDKHRLERDDVSATLQTLRRFRKVYERYVASAVKAAAKDLTTGESSYHIARESLRKAEEELEALYGERKALAGEIAALDAERQELAARLAALRSSDGFRAVEHLADAERLAQQEETRAQREGVLAAKDREAERVATARLGEAEKERVDQGKRAEAARRSTARAAEDASLGQDHAGIDELFDRGELEAAASAIESLHGRREQHLARLRKLEDAALDARKRRDRAAQAFSDATDRAADFRDRLDRAEKQAQAVRSELEDSIGRWSRGLRVLLLDPDDVRELAPLETPERVRRAEEATRKALGDHLTAARLELEKVKEELEDRRREHDELAALTHRPPSAPAWRAPRPTDRPGAPLYLLCDFDDGVDETVRGAIEGALEAAGLLDAWVEPSGGLLDADTFDLVLSPAPLEGRTLLDVLRPMEGPVPAPVVETLLSSIALTDDGPGGEES</sequence>
<evidence type="ECO:0008006" key="5">
    <source>
        <dbReference type="Google" id="ProtNLM"/>
    </source>
</evidence>
<organism evidence="3 4">
    <name type="scientific">Vulgatibacter incomptus</name>
    <dbReference type="NCBI Taxonomy" id="1391653"/>
    <lineage>
        <taxon>Bacteria</taxon>
        <taxon>Pseudomonadati</taxon>
        <taxon>Myxococcota</taxon>
        <taxon>Myxococcia</taxon>
        <taxon>Myxococcales</taxon>
        <taxon>Cystobacterineae</taxon>
        <taxon>Vulgatibacteraceae</taxon>
        <taxon>Vulgatibacter</taxon>
    </lineage>
</organism>
<dbReference type="OrthoDB" id="8527901at2"/>
<feature type="region of interest" description="Disordered" evidence="2">
    <location>
        <begin position="377"/>
        <end position="411"/>
    </location>
</feature>
<feature type="coiled-coil region" evidence="1">
    <location>
        <begin position="433"/>
        <end position="502"/>
    </location>
</feature>
<gene>
    <name evidence="3" type="ORF">AKJ08_3123</name>
</gene>
<dbReference type="Proteomes" id="UP000055590">
    <property type="component" value="Chromosome"/>
</dbReference>
<protein>
    <recommendedName>
        <fullName evidence="5">TIGR02680 family protein</fullName>
    </recommendedName>
</protein>
<name>A0A0K1PH64_9BACT</name>
<keyword evidence="1" id="KW-0175">Coiled coil</keyword>
<evidence type="ECO:0000313" key="3">
    <source>
        <dbReference type="EMBL" id="AKU92736.1"/>
    </source>
</evidence>
<reference evidence="3 4" key="1">
    <citation type="submission" date="2015-08" db="EMBL/GenBank/DDBJ databases">
        <authorList>
            <person name="Babu N.S."/>
            <person name="Beckwith C.J."/>
            <person name="Beseler K.G."/>
            <person name="Brison A."/>
            <person name="Carone J.V."/>
            <person name="Caskin T.P."/>
            <person name="Diamond M."/>
            <person name="Durham M.E."/>
            <person name="Foxe J.M."/>
            <person name="Go M."/>
            <person name="Henderson B.A."/>
            <person name="Jones I.B."/>
            <person name="McGettigan J.A."/>
            <person name="Micheletti S.J."/>
            <person name="Nasrallah M.E."/>
            <person name="Ortiz D."/>
            <person name="Piller C.R."/>
            <person name="Privatt S.R."/>
            <person name="Schneider S.L."/>
            <person name="Sharp S."/>
            <person name="Smith T.C."/>
            <person name="Stanton J.D."/>
            <person name="Ullery H.E."/>
            <person name="Wilson R.J."/>
            <person name="Serrano M.G."/>
            <person name="Buck G."/>
            <person name="Lee V."/>
            <person name="Wang Y."/>
            <person name="Carvalho R."/>
            <person name="Voegtly L."/>
            <person name="Shi R."/>
            <person name="Duckworth R."/>
            <person name="Johnson A."/>
            <person name="Loviza R."/>
            <person name="Walstead R."/>
            <person name="Shah Z."/>
            <person name="Kiflezghi M."/>
            <person name="Wade K."/>
            <person name="Ball S.L."/>
            <person name="Bradley K.W."/>
            <person name="Asai D.J."/>
            <person name="Bowman C.A."/>
            <person name="Russell D.A."/>
            <person name="Pope W.H."/>
            <person name="Jacobs-Sera D."/>
            <person name="Hendrix R.W."/>
            <person name="Hatfull G.F."/>
        </authorList>
    </citation>
    <scope>NUCLEOTIDE SEQUENCE [LARGE SCALE GENOMIC DNA]</scope>
    <source>
        <strain evidence="3 4">DSM 27710</strain>
    </source>
</reference>
<proteinExistence type="predicted"/>